<keyword evidence="3" id="KW-0808">Transferase</keyword>
<dbReference type="CDD" id="cd12264">
    <property type="entry name" value="RRM_AKAP17A"/>
    <property type="match status" value="1"/>
</dbReference>
<keyword evidence="3" id="KW-0418">Kinase</keyword>
<keyword evidence="4" id="KW-1185">Reference proteome</keyword>
<dbReference type="STRING" id="158441.A0A226EXC5"/>
<accession>A0A226EXC5</accession>
<feature type="compositionally biased region" description="Basic and acidic residues" evidence="2">
    <location>
        <begin position="450"/>
        <end position="463"/>
    </location>
</feature>
<dbReference type="OMA" id="ACESKLI"/>
<reference evidence="3 4" key="1">
    <citation type="submission" date="2015-12" db="EMBL/GenBank/DDBJ databases">
        <title>The genome of Folsomia candida.</title>
        <authorList>
            <person name="Faddeeva A."/>
            <person name="Derks M.F."/>
            <person name="Anvar Y."/>
            <person name="Smit S."/>
            <person name="Van Straalen N."/>
            <person name="Roelofs D."/>
        </authorList>
    </citation>
    <scope>NUCLEOTIDE SEQUENCE [LARGE SCALE GENOMIC DNA]</scope>
    <source>
        <strain evidence="3 4">VU population</strain>
        <tissue evidence="3">Whole body</tissue>
    </source>
</reference>
<keyword evidence="1" id="KW-0175">Coiled coil</keyword>
<feature type="coiled-coil region" evidence="1">
    <location>
        <begin position="304"/>
        <end position="348"/>
    </location>
</feature>
<evidence type="ECO:0000313" key="3">
    <source>
        <dbReference type="EMBL" id="OXA61840.1"/>
    </source>
</evidence>
<dbReference type="EMBL" id="LNIX01000001">
    <property type="protein sequence ID" value="OXA61840.1"/>
    <property type="molecule type" value="Genomic_DNA"/>
</dbReference>
<proteinExistence type="predicted"/>
<dbReference type="Proteomes" id="UP000198287">
    <property type="component" value="Unassembled WGS sequence"/>
</dbReference>
<evidence type="ECO:0000313" key="4">
    <source>
        <dbReference type="Proteomes" id="UP000198287"/>
    </source>
</evidence>
<gene>
    <name evidence="3" type="ORF">Fcan01_03122</name>
</gene>
<dbReference type="AlphaFoldDB" id="A0A226EXC5"/>
<dbReference type="OrthoDB" id="1918237at2759"/>
<dbReference type="InterPro" id="IPR056852">
    <property type="entry name" value="AK17A/B"/>
</dbReference>
<feature type="compositionally biased region" description="Basic and acidic residues" evidence="2">
    <location>
        <begin position="429"/>
        <end position="440"/>
    </location>
</feature>
<organism evidence="3 4">
    <name type="scientific">Folsomia candida</name>
    <name type="common">Springtail</name>
    <dbReference type="NCBI Taxonomy" id="158441"/>
    <lineage>
        <taxon>Eukaryota</taxon>
        <taxon>Metazoa</taxon>
        <taxon>Ecdysozoa</taxon>
        <taxon>Arthropoda</taxon>
        <taxon>Hexapoda</taxon>
        <taxon>Collembola</taxon>
        <taxon>Entomobryomorpha</taxon>
        <taxon>Isotomoidea</taxon>
        <taxon>Isotomidae</taxon>
        <taxon>Proisotominae</taxon>
        <taxon>Folsomia</taxon>
    </lineage>
</organism>
<feature type="region of interest" description="Disordered" evidence="2">
    <location>
        <begin position="520"/>
        <end position="586"/>
    </location>
</feature>
<evidence type="ECO:0000256" key="1">
    <source>
        <dbReference type="SAM" id="Coils"/>
    </source>
</evidence>
<evidence type="ECO:0000256" key="2">
    <source>
        <dbReference type="SAM" id="MobiDB-lite"/>
    </source>
</evidence>
<protein>
    <submittedName>
        <fullName evidence="3">A-kinase anchor protein 17A</fullName>
    </submittedName>
</protein>
<comment type="caution">
    <text evidence="3">The sequence shown here is derived from an EMBL/GenBank/DDBJ whole genome shotgun (WGS) entry which is preliminary data.</text>
</comment>
<dbReference type="PANTHER" id="PTHR12484:SF4">
    <property type="entry name" value="A-KINASE ANCHOR PROTEIN 17A"/>
    <property type="match status" value="1"/>
</dbReference>
<feature type="coiled-coil region" evidence="1">
    <location>
        <begin position="377"/>
        <end position="404"/>
    </location>
</feature>
<name>A0A226EXC5_FOLCA</name>
<dbReference type="GO" id="GO:0016301">
    <property type="term" value="F:kinase activity"/>
    <property type="evidence" value="ECO:0007669"/>
    <property type="project" value="UniProtKB-KW"/>
</dbReference>
<feature type="region of interest" description="Disordered" evidence="2">
    <location>
        <begin position="410"/>
        <end position="470"/>
    </location>
</feature>
<dbReference type="Pfam" id="PF25015">
    <property type="entry name" value="RBD_AKAP-17A"/>
    <property type="match status" value="1"/>
</dbReference>
<dbReference type="PANTHER" id="PTHR12484">
    <property type="entry name" value="B-LYMPHOCYTE ANTIGEN-RELATED"/>
    <property type="match status" value="1"/>
</dbReference>
<sequence>MSQIHPCQDNSELSPLYPSRGLHLKPIARLNVSVHYPELKQSLTTGGKSISSWDIMERIKSLVSPENFIFLRVVKNTLEFIRFEGKEKYLYRDLESREILKKIITRLDGKTMKVTGFKEALKIRCAESKLIFPSKYDWDSYFRDAKNMNEMKAGERPDTIHFQNLPSKWFCEGGRPTSQDNDKPMPSEKFFRRLWSVFGEVRCVDIPVCDKYRSQISTAVRGINTFTFSNDNVFEAYVQYKDYMSFVKAMDALRGCSLFYQESPIGKYYVANIKVDFDKSKHLSDESIRKRKAERNRLSEKDNVKKTAEKLSKFEAEVKEQKQNEREKKETEKNLAKIEYKIAMEERKYLIARRKLEAIRLMDYLFETIKTNIVTTAEKKRVLKEKTKQEMKRLEKLVIQKNTKEEQEILQANKQSKPPKVRKMQSVVKVHEEDDKDDHNTTPPPQSGEPAKENQIDDSEKKVTNSGPHFDNRYLGDWELKAKSHGGSVVKVPSNYVPVSAYRGQGRGRGMHFRGRGRGISEPYSGSHAHHRDGRFEYSNNYPYPSELPPTPYNRDHRGYDYNRGPPFQRRSEPEQFQNGPEPTVRHDFSYLDELDRAYEKYFSSITKRHNE</sequence>